<proteinExistence type="predicted"/>
<evidence type="ECO:0000313" key="2">
    <source>
        <dbReference type="Proteomes" id="UP000319143"/>
    </source>
</evidence>
<organism evidence="1 2">
    <name type="scientific">Novipirellula artificiosorum</name>
    <dbReference type="NCBI Taxonomy" id="2528016"/>
    <lineage>
        <taxon>Bacteria</taxon>
        <taxon>Pseudomonadati</taxon>
        <taxon>Planctomycetota</taxon>
        <taxon>Planctomycetia</taxon>
        <taxon>Pirellulales</taxon>
        <taxon>Pirellulaceae</taxon>
        <taxon>Novipirellula</taxon>
    </lineage>
</organism>
<accession>A0A5C6DDT3</accession>
<sequence length="58" mass="6320">MTSATPASGMFRAKSGLHPLRVEHLEGTGEQSLELHLERIEGDDSKAAELSILLPTQY</sequence>
<comment type="caution">
    <text evidence="1">The sequence shown here is derived from an EMBL/GenBank/DDBJ whole genome shotgun (WGS) entry which is preliminary data.</text>
</comment>
<dbReference type="Proteomes" id="UP000319143">
    <property type="component" value="Unassembled WGS sequence"/>
</dbReference>
<keyword evidence="2" id="KW-1185">Reference proteome</keyword>
<protein>
    <submittedName>
        <fullName evidence="1">Uncharacterized protein</fullName>
    </submittedName>
</protein>
<name>A0A5C6DDT3_9BACT</name>
<evidence type="ECO:0000313" key="1">
    <source>
        <dbReference type="EMBL" id="TWU33376.1"/>
    </source>
</evidence>
<dbReference type="EMBL" id="SJPV01000010">
    <property type="protein sequence ID" value="TWU33376.1"/>
    <property type="molecule type" value="Genomic_DNA"/>
</dbReference>
<gene>
    <name evidence="1" type="ORF">Poly41_51300</name>
</gene>
<dbReference type="RefSeq" id="WP_197231594.1">
    <property type="nucleotide sequence ID" value="NZ_SJPV01000010.1"/>
</dbReference>
<dbReference type="AlphaFoldDB" id="A0A5C6DDT3"/>
<reference evidence="1 2" key="1">
    <citation type="submission" date="2019-02" db="EMBL/GenBank/DDBJ databases">
        <title>Deep-cultivation of Planctomycetes and their phenomic and genomic characterization uncovers novel biology.</title>
        <authorList>
            <person name="Wiegand S."/>
            <person name="Jogler M."/>
            <person name="Boedeker C."/>
            <person name="Pinto D."/>
            <person name="Vollmers J."/>
            <person name="Rivas-Marin E."/>
            <person name="Kohn T."/>
            <person name="Peeters S.H."/>
            <person name="Heuer A."/>
            <person name="Rast P."/>
            <person name="Oberbeckmann S."/>
            <person name="Bunk B."/>
            <person name="Jeske O."/>
            <person name="Meyerdierks A."/>
            <person name="Storesund J.E."/>
            <person name="Kallscheuer N."/>
            <person name="Luecker S."/>
            <person name="Lage O.M."/>
            <person name="Pohl T."/>
            <person name="Merkel B.J."/>
            <person name="Hornburger P."/>
            <person name="Mueller R.-W."/>
            <person name="Bruemmer F."/>
            <person name="Labrenz M."/>
            <person name="Spormann A.M."/>
            <person name="Op Den Camp H."/>
            <person name="Overmann J."/>
            <person name="Amann R."/>
            <person name="Jetten M.S.M."/>
            <person name="Mascher T."/>
            <person name="Medema M.H."/>
            <person name="Devos D.P."/>
            <person name="Kaster A.-K."/>
            <person name="Ovreas L."/>
            <person name="Rohde M."/>
            <person name="Galperin M.Y."/>
            <person name="Jogler C."/>
        </authorList>
    </citation>
    <scope>NUCLEOTIDE SEQUENCE [LARGE SCALE GENOMIC DNA]</scope>
    <source>
        <strain evidence="1 2">Poly41</strain>
    </source>
</reference>